<feature type="transmembrane region" description="Helical" evidence="6">
    <location>
        <begin position="18"/>
        <end position="41"/>
    </location>
</feature>
<keyword evidence="5 6" id="KW-0472">Membrane</keyword>
<comment type="subcellular location">
    <subcellularLocation>
        <location evidence="1 6">Membrane</location>
        <topology evidence="1 6">Multi-pass membrane protein</topology>
    </subcellularLocation>
</comment>
<dbReference type="PANTHER" id="PTHR19282">
    <property type="entry name" value="TETRASPANIN"/>
    <property type="match status" value="1"/>
</dbReference>
<dbReference type="PRINTS" id="PR00259">
    <property type="entry name" value="TMFOUR"/>
</dbReference>
<accession>A0ABM1DNG0</accession>
<protein>
    <recommendedName>
        <fullName evidence="6">Tetraspanin</fullName>
    </recommendedName>
</protein>
<evidence type="ECO:0000256" key="4">
    <source>
        <dbReference type="ARBA" id="ARBA00022989"/>
    </source>
</evidence>
<dbReference type="SUPFAM" id="SSF48652">
    <property type="entry name" value="Tetraspanin"/>
    <property type="match status" value="1"/>
</dbReference>
<comment type="caution">
    <text evidence="6">Lacks conserved residue(s) required for the propagation of feature annotation.</text>
</comment>
<dbReference type="PANTHER" id="PTHR19282:SF431">
    <property type="entry name" value="TETRASPANIN 26A, ISOFORM B-RELATED"/>
    <property type="match status" value="1"/>
</dbReference>
<comment type="similarity">
    <text evidence="2 6">Belongs to the tetraspanin (TM4SF) family.</text>
</comment>
<organism evidence="7 8">
    <name type="scientific">Priapulus caudatus</name>
    <name type="common">Priapulid worm</name>
    <dbReference type="NCBI Taxonomy" id="37621"/>
    <lineage>
        <taxon>Eukaryota</taxon>
        <taxon>Metazoa</taxon>
        <taxon>Ecdysozoa</taxon>
        <taxon>Scalidophora</taxon>
        <taxon>Priapulida</taxon>
        <taxon>Priapulimorpha</taxon>
        <taxon>Priapulimorphida</taxon>
        <taxon>Priapulidae</taxon>
        <taxon>Priapulus</taxon>
    </lineage>
</organism>
<dbReference type="InterPro" id="IPR008952">
    <property type="entry name" value="Tetraspanin_EC2_sf"/>
</dbReference>
<name>A0ABM1DNG0_PRICU</name>
<gene>
    <name evidence="8" type="primary">LOC106804702</name>
</gene>
<keyword evidence="7" id="KW-1185">Reference proteome</keyword>
<evidence type="ECO:0000256" key="2">
    <source>
        <dbReference type="ARBA" id="ARBA00006840"/>
    </source>
</evidence>
<evidence type="ECO:0000313" key="8">
    <source>
        <dbReference type="RefSeq" id="XP_014661481.1"/>
    </source>
</evidence>
<evidence type="ECO:0000256" key="1">
    <source>
        <dbReference type="ARBA" id="ARBA00004141"/>
    </source>
</evidence>
<proteinExistence type="inferred from homology"/>
<dbReference type="Gene3D" id="1.10.1450.10">
    <property type="entry name" value="Tetraspanin"/>
    <property type="match status" value="1"/>
</dbReference>
<keyword evidence="3 6" id="KW-0812">Transmembrane</keyword>
<reference evidence="8" key="1">
    <citation type="submission" date="2025-08" db="UniProtKB">
        <authorList>
            <consortium name="RefSeq"/>
        </authorList>
    </citation>
    <scope>IDENTIFICATION</scope>
</reference>
<dbReference type="Pfam" id="PF00335">
    <property type="entry name" value="Tetraspanin"/>
    <property type="match status" value="1"/>
</dbReference>
<evidence type="ECO:0000256" key="5">
    <source>
        <dbReference type="ARBA" id="ARBA00023136"/>
    </source>
</evidence>
<evidence type="ECO:0000313" key="7">
    <source>
        <dbReference type="Proteomes" id="UP000695022"/>
    </source>
</evidence>
<dbReference type="GeneID" id="106804702"/>
<evidence type="ECO:0000256" key="6">
    <source>
        <dbReference type="RuleBase" id="RU361218"/>
    </source>
</evidence>
<dbReference type="RefSeq" id="XP_014661481.1">
    <property type="nucleotide sequence ID" value="XM_014805995.1"/>
</dbReference>
<feature type="transmembrane region" description="Helical" evidence="6">
    <location>
        <begin position="196"/>
        <end position="217"/>
    </location>
</feature>
<dbReference type="PIRSF" id="PIRSF002419">
    <property type="entry name" value="Tetraspanin"/>
    <property type="match status" value="1"/>
</dbReference>
<dbReference type="InterPro" id="IPR000301">
    <property type="entry name" value="Tetraspanin_animals"/>
</dbReference>
<feature type="transmembrane region" description="Helical" evidence="6">
    <location>
        <begin position="50"/>
        <end position="73"/>
    </location>
</feature>
<sequence length="235" mass="26636">MEDVGQRNITFSDYLLDLSVICMVLGAIIFCLAFCGCLGALRENTVFLKIFYYLLMTVFLLEVALAVLSFVFYNKIREQAGILLPEELISRYRETDDDFQSLIDGVQVQFKCCGVSEKSYQDWSYNRYFNCSDDNLSVEACGVPYSCCRDPRNPNTGLPNTMCGYHIQDKSFGEVHRRVYTTGCIDAIIDVVHDNMITIASVAIGIAVVQLIGLYLARSLTVQIEDQKARWNYPQ</sequence>
<evidence type="ECO:0000256" key="3">
    <source>
        <dbReference type="ARBA" id="ARBA00022692"/>
    </source>
</evidence>
<keyword evidence="4 6" id="KW-1133">Transmembrane helix</keyword>
<dbReference type="Proteomes" id="UP000695022">
    <property type="component" value="Unplaced"/>
</dbReference>
<dbReference type="InterPro" id="IPR018499">
    <property type="entry name" value="Tetraspanin/Peripherin"/>
</dbReference>